<evidence type="ECO:0000256" key="2">
    <source>
        <dbReference type="SAM" id="SignalP"/>
    </source>
</evidence>
<dbReference type="InterPro" id="IPR002477">
    <property type="entry name" value="Peptidoglycan-bd-like"/>
</dbReference>
<name>A0A926NH10_9BACI</name>
<protein>
    <submittedName>
        <fullName evidence="5">Peptidoglycan-binding protein</fullName>
    </submittedName>
</protein>
<comment type="caution">
    <text evidence="5">The sequence shown here is derived from an EMBL/GenBank/DDBJ whole genome shotgun (WGS) entry which is preliminary data.</text>
</comment>
<dbReference type="GO" id="GO:0009254">
    <property type="term" value="P:peptidoglycan turnover"/>
    <property type="evidence" value="ECO:0007669"/>
    <property type="project" value="InterPro"/>
</dbReference>
<feature type="domain" description="Peptidoglycan binding-like" evidence="3">
    <location>
        <begin position="42"/>
        <end position="98"/>
    </location>
</feature>
<dbReference type="Proteomes" id="UP000626844">
    <property type="component" value="Unassembled WGS sequence"/>
</dbReference>
<dbReference type="CDD" id="cd22786">
    <property type="entry name" value="DPBB_YuiC-like"/>
    <property type="match status" value="1"/>
</dbReference>
<keyword evidence="6" id="KW-1185">Reference proteome</keyword>
<feature type="domain" description="3D" evidence="4">
    <location>
        <begin position="207"/>
        <end position="266"/>
    </location>
</feature>
<dbReference type="GO" id="GO:0004553">
    <property type="term" value="F:hydrolase activity, hydrolyzing O-glycosyl compounds"/>
    <property type="evidence" value="ECO:0007669"/>
    <property type="project" value="InterPro"/>
</dbReference>
<sequence>MYKMKKKIIVLAAAFALSFAVFFPKHSEAALGDTTLSKGTWHNDVNELQESLLSKSVYPYHEATGYFGTITEQAVKDFQSKNGLKADGIAGSQTYSKLKVVKYGDQGRPVIKLQRLLKAWNQYTGSVDGIYGNATKKAVQSFQEQHGFPSDGVAGAQTLKKLNEKSNEVSSNVKELTVSATAYTASCEGCSGVTKMGVDLNKYPDGKVIAVDPNVIPLGSTVEVEGYGKAIAADIGGAIDGNEIDVFISDLSDAEKWGVKNVKVKVYE</sequence>
<evidence type="ECO:0000313" key="6">
    <source>
        <dbReference type="Proteomes" id="UP000626844"/>
    </source>
</evidence>
<dbReference type="Gene3D" id="1.10.101.10">
    <property type="entry name" value="PGBD-like superfamily/PGBD"/>
    <property type="match status" value="2"/>
</dbReference>
<evidence type="ECO:0000259" key="3">
    <source>
        <dbReference type="Pfam" id="PF01471"/>
    </source>
</evidence>
<feature type="chain" id="PRO_5037012064" evidence="2">
    <location>
        <begin position="30"/>
        <end position="268"/>
    </location>
</feature>
<organism evidence="5 6">
    <name type="scientific">Metabacillus arenae</name>
    <dbReference type="NCBI Taxonomy" id="2771434"/>
    <lineage>
        <taxon>Bacteria</taxon>
        <taxon>Bacillati</taxon>
        <taxon>Bacillota</taxon>
        <taxon>Bacilli</taxon>
        <taxon>Bacillales</taxon>
        <taxon>Bacillaceae</taxon>
        <taxon>Metabacillus</taxon>
    </lineage>
</organism>
<feature type="signal peptide" evidence="2">
    <location>
        <begin position="1"/>
        <end position="29"/>
    </location>
</feature>
<dbReference type="Pfam" id="PF06725">
    <property type="entry name" value="3D"/>
    <property type="match status" value="1"/>
</dbReference>
<evidence type="ECO:0000259" key="4">
    <source>
        <dbReference type="Pfam" id="PF06725"/>
    </source>
</evidence>
<dbReference type="SUPFAM" id="SSF50685">
    <property type="entry name" value="Barwin-like endoglucanases"/>
    <property type="match status" value="1"/>
</dbReference>
<dbReference type="Gene3D" id="2.40.40.10">
    <property type="entry name" value="RlpA-like domain"/>
    <property type="match status" value="1"/>
</dbReference>
<evidence type="ECO:0000256" key="1">
    <source>
        <dbReference type="ARBA" id="ARBA00022729"/>
    </source>
</evidence>
<gene>
    <name evidence="5" type="ORF">IC621_09160</name>
</gene>
<dbReference type="AlphaFoldDB" id="A0A926NH10"/>
<dbReference type="InterPro" id="IPR036365">
    <property type="entry name" value="PGBD-like_sf"/>
</dbReference>
<feature type="domain" description="Peptidoglycan binding-like" evidence="3">
    <location>
        <begin position="107"/>
        <end position="162"/>
    </location>
</feature>
<dbReference type="InterPro" id="IPR036366">
    <property type="entry name" value="PGBDSf"/>
</dbReference>
<dbReference type="SUPFAM" id="SSF47090">
    <property type="entry name" value="PGBD-like"/>
    <property type="match status" value="2"/>
</dbReference>
<dbReference type="InterPro" id="IPR051933">
    <property type="entry name" value="Resuscitation_pf_RpfB"/>
</dbReference>
<evidence type="ECO:0000313" key="5">
    <source>
        <dbReference type="EMBL" id="MBD1380398.1"/>
    </source>
</evidence>
<dbReference type="GO" id="GO:0019867">
    <property type="term" value="C:outer membrane"/>
    <property type="evidence" value="ECO:0007669"/>
    <property type="project" value="InterPro"/>
</dbReference>
<reference evidence="5" key="1">
    <citation type="submission" date="2020-09" db="EMBL/GenBank/DDBJ databases">
        <title>A novel bacterium of genus Bacillus, isolated from South China Sea.</title>
        <authorList>
            <person name="Huang H."/>
            <person name="Mo K."/>
            <person name="Hu Y."/>
        </authorList>
    </citation>
    <scope>NUCLEOTIDE SEQUENCE</scope>
    <source>
        <strain evidence="5">IB182487</strain>
    </source>
</reference>
<dbReference type="EMBL" id="JACXAI010000009">
    <property type="protein sequence ID" value="MBD1380398.1"/>
    <property type="molecule type" value="Genomic_DNA"/>
</dbReference>
<accession>A0A926NH10</accession>
<proteinExistence type="predicted"/>
<dbReference type="InterPro" id="IPR010611">
    <property type="entry name" value="3D_dom"/>
</dbReference>
<dbReference type="PANTHER" id="PTHR39160">
    <property type="entry name" value="CELL WALL-BINDING PROTEIN YOCH"/>
    <property type="match status" value="1"/>
</dbReference>
<dbReference type="PANTHER" id="PTHR39160:SF6">
    <property type="entry name" value="CELL WALL-BINDING PROTEIN YOCH"/>
    <property type="match status" value="1"/>
</dbReference>
<dbReference type="Pfam" id="PF01471">
    <property type="entry name" value="PG_binding_1"/>
    <property type="match status" value="2"/>
</dbReference>
<keyword evidence="1 2" id="KW-0732">Signal</keyword>
<dbReference type="InterPro" id="IPR036908">
    <property type="entry name" value="RlpA-like_sf"/>
</dbReference>